<dbReference type="PROSITE" id="PS50106">
    <property type="entry name" value="PDZ"/>
    <property type="match status" value="1"/>
</dbReference>
<evidence type="ECO:0000256" key="2">
    <source>
        <dbReference type="ARBA" id="ARBA00022670"/>
    </source>
</evidence>
<organism evidence="8">
    <name type="scientific">Desulfurivibrio alkaliphilus</name>
    <dbReference type="NCBI Taxonomy" id="427923"/>
    <lineage>
        <taxon>Bacteria</taxon>
        <taxon>Pseudomonadati</taxon>
        <taxon>Thermodesulfobacteriota</taxon>
        <taxon>Desulfobulbia</taxon>
        <taxon>Desulfobulbales</taxon>
        <taxon>Desulfobulbaceae</taxon>
        <taxon>Desulfurivibrio</taxon>
    </lineage>
</organism>
<keyword evidence="4 5" id="KW-0720">Serine protease</keyword>
<dbReference type="InterPro" id="IPR036034">
    <property type="entry name" value="PDZ_sf"/>
</dbReference>
<dbReference type="InterPro" id="IPR029045">
    <property type="entry name" value="ClpP/crotonase-like_dom_sf"/>
</dbReference>
<dbReference type="Gene3D" id="3.90.226.10">
    <property type="entry name" value="2-enoyl-CoA Hydratase, Chain A, domain 1"/>
    <property type="match status" value="1"/>
</dbReference>
<feature type="region of interest" description="Disordered" evidence="6">
    <location>
        <begin position="374"/>
        <end position="413"/>
    </location>
</feature>
<dbReference type="GO" id="GO:0008236">
    <property type="term" value="F:serine-type peptidase activity"/>
    <property type="evidence" value="ECO:0007669"/>
    <property type="project" value="UniProtKB-KW"/>
</dbReference>
<dbReference type="Pfam" id="PF22694">
    <property type="entry name" value="CtpB_N-like"/>
    <property type="match status" value="1"/>
</dbReference>
<dbReference type="PANTHER" id="PTHR32060">
    <property type="entry name" value="TAIL-SPECIFIC PROTEASE"/>
    <property type="match status" value="1"/>
</dbReference>
<evidence type="ECO:0000256" key="1">
    <source>
        <dbReference type="ARBA" id="ARBA00009179"/>
    </source>
</evidence>
<comment type="caution">
    <text evidence="8">The sequence shown here is derived from an EMBL/GenBank/DDBJ whole genome shotgun (WGS) entry which is preliminary data.</text>
</comment>
<gene>
    <name evidence="8" type="ORF">ENN98_03650</name>
</gene>
<feature type="domain" description="PDZ" evidence="7">
    <location>
        <begin position="92"/>
        <end position="160"/>
    </location>
</feature>
<dbReference type="CDD" id="cd07560">
    <property type="entry name" value="Peptidase_S41_CPP"/>
    <property type="match status" value="1"/>
</dbReference>
<dbReference type="SMART" id="SM00228">
    <property type="entry name" value="PDZ"/>
    <property type="match status" value="1"/>
</dbReference>
<evidence type="ECO:0000256" key="3">
    <source>
        <dbReference type="ARBA" id="ARBA00022801"/>
    </source>
</evidence>
<dbReference type="FunFam" id="2.30.42.10:FF:000063">
    <property type="entry name" value="Peptidase, S41 family"/>
    <property type="match status" value="1"/>
</dbReference>
<dbReference type="Pfam" id="PF13180">
    <property type="entry name" value="PDZ_2"/>
    <property type="match status" value="1"/>
</dbReference>
<dbReference type="FunFam" id="3.90.226.10:FF:000029">
    <property type="entry name" value="Peptidase, S41 family"/>
    <property type="match status" value="1"/>
</dbReference>
<protein>
    <submittedName>
        <fullName evidence="8">S41 family peptidase</fullName>
    </submittedName>
</protein>
<dbReference type="GO" id="GO:0007165">
    <property type="term" value="P:signal transduction"/>
    <property type="evidence" value="ECO:0007669"/>
    <property type="project" value="TreeGrafter"/>
</dbReference>
<dbReference type="InterPro" id="IPR004447">
    <property type="entry name" value="Peptidase_S41A"/>
</dbReference>
<dbReference type="Gene3D" id="3.30.750.44">
    <property type="match status" value="1"/>
</dbReference>
<dbReference type="AlphaFoldDB" id="A0A7C2TKI1"/>
<keyword evidence="3 5" id="KW-0378">Hydrolase</keyword>
<reference evidence="8" key="1">
    <citation type="journal article" date="2020" name="mSystems">
        <title>Genome- and Community-Level Interaction Insights into Carbon Utilization and Element Cycling Functions of Hydrothermarchaeota in Hydrothermal Sediment.</title>
        <authorList>
            <person name="Zhou Z."/>
            <person name="Liu Y."/>
            <person name="Xu W."/>
            <person name="Pan J."/>
            <person name="Luo Z.H."/>
            <person name="Li M."/>
        </authorList>
    </citation>
    <scope>NUCLEOTIDE SEQUENCE [LARGE SCALE GENOMIC DNA]</scope>
    <source>
        <strain evidence="8">SpSt-1224</strain>
    </source>
</reference>
<dbReference type="Pfam" id="PF03572">
    <property type="entry name" value="Peptidase_S41"/>
    <property type="match status" value="1"/>
</dbReference>
<dbReference type="PANTHER" id="PTHR32060:SF30">
    <property type="entry name" value="CARBOXY-TERMINAL PROCESSING PROTEASE CTPA"/>
    <property type="match status" value="1"/>
</dbReference>
<evidence type="ECO:0000256" key="4">
    <source>
        <dbReference type="ARBA" id="ARBA00022825"/>
    </source>
</evidence>
<dbReference type="InterPro" id="IPR055210">
    <property type="entry name" value="CtpA/B_N"/>
</dbReference>
<name>A0A7C2TKI1_9BACT</name>
<proteinExistence type="inferred from homology"/>
<evidence type="ECO:0000259" key="7">
    <source>
        <dbReference type="PROSITE" id="PS50106"/>
    </source>
</evidence>
<comment type="similarity">
    <text evidence="1 5">Belongs to the peptidase S41A family.</text>
</comment>
<dbReference type="SUPFAM" id="SSF50156">
    <property type="entry name" value="PDZ domain-like"/>
    <property type="match status" value="1"/>
</dbReference>
<evidence type="ECO:0000313" key="8">
    <source>
        <dbReference type="EMBL" id="HET97781.1"/>
    </source>
</evidence>
<sequence>MKNPRNLAAKLSLPILGALLFLVIAVWQLPDGVAGKSQQGTYRHLETFANVLHIVQQSYVEEIDAEEAIQGAIRGMLQTLDPHSSFLRADDFKELQMETKGTFTGIGIEISMREGVLTVVSPIEGTPAFRQGLRAADRIVRIDGVSTKDISLMEAVKKLRGPKGTEVVVSIMREGWTEFRDITIVRDVIPIHSVRSKWLEPGYAHIRISNFQAKTTRDFRTALEELHKEQEVKGLVLDLRNNPGGLLDQAVQLTDVFLERGIIVSTKGRIREQNMVFEATGNGPAYRFPIVVLVNEGSASASEIVAGALQDHQRAMIIGTPTFGKGSVQTIIPLNDGAGLRLTTARYYTPSGVSIQAKGITPDVEVRNDDPALLESRNGAQSPHQILRERDLPHHIDNDTDAKGQKQESNGEEEELLLQLARDRQLQSALMLLKGVQIFGQR</sequence>
<dbReference type="InterPro" id="IPR001478">
    <property type="entry name" value="PDZ"/>
</dbReference>
<dbReference type="GO" id="GO:0006508">
    <property type="term" value="P:proteolysis"/>
    <property type="evidence" value="ECO:0007669"/>
    <property type="project" value="UniProtKB-KW"/>
</dbReference>
<dbReference type="InterPro" id="IPR005151">
    <property type="entry name" value="Tail-specific_protease"/>
</dbReference>
<dbReference type="CDD" id="cd06782">
    <property type="entry name" value="cpPDZ_CPP-like"/>
    <property type="match status" value="1"/>
</dbReference>
<dbReference type="Gene3D" id="2.30.42.10">
    <property type="match status" value="1"/>
</dbReference>
<feature type="compositionally biased region" description="Basic and acidic residues" evidence="6">
    <location>
        <begin position="386"/>
        <end position="406"/>
    </location>
</feature>
<keyword evidence="2 5" id="KW-0645">Protease</keyword>
<dbReference type="Proteomes" id="UP000885986">
    <property type="component" value="Unassembled WGS sequence"/>
</dbReference>
<evidence type="ECO:0000256" key="5">
    <source>
        <dbReference type="RuleBase" id="RU004404"/>
    </source>
</evidence>
<dbReference type="SUPFAM" id="SSF52096">
    <property type="entry name" value="ClpP/crotonase"/>
    <property type="match status" value="1"/>
</dbReference>
<dbReference type="GO" id="GO:0004175">
    <property type="term" value="F:endopeptidase activity"/>
    <property type="evidence" value="ECO:0007669"/>
    <property type="project" value="TreeGrafter"/>
</dbReference>
<accession>A0A7C2TKI1</accession>
<dbReference type="GO" id="GO:0030288">
    <property type="term" value="C:outer membrane-bounded periplasmic space"/>
    <property type="evidence" value="ECO:0007669"/>
    <property type="project" value="TreeGrafter"/>
</dbReference>
<dbReference type="EMBL" id="DSDS01000083">
    <property type="protein sequence ID" value="HET97781.1"/>
    <property type="molecule type" value="Genomic_DNA"/>
</dbReference>
<dbReference type="SMART" id="SM00245">
    <property type="entry name" value="TSPc"/>
    <property type="match status" value="1"/>
</dbReference>
<dbReference type="NCBIfam" id="TIGR00225">
    <property type="entry name" value="prc"/>
    <property type="match status" value="1"/>
</dbReference>
<evidence type="ECO:0000256" key="6">
    <source>
        <dbReference type="SAM" id="MobiDB-lite"/>
    </source>
</evidence>